<dbReference type="InterPro" id="IPR004839">
    <property type="entry name" value="Aminotransferase_I/II_large"/>
</dbReference>
<dbReference type="Proteomes" id="UP000799324">
    <property type="component" value="Unassembled WGS sequence"/>
</dbReference>
<feature type="region of interest" description="Disordered" evidence="6">
    <location>
        <begin position="518"/>
        <end position="561"/>
    </location>
</feature>
<keyword evidence="9" id="KW-1185">Reference proteome</keyword>
<evidence type="ECO:0000256" key="4">
    <source>
        <dbReference type="ARBA" id="ARBA00022679"/>
    </source>
</evidence>
<dbReference type="OrthoDB" id="691673at2759"/>
<dbReference type="GO" id="GO:0008793">
    <property type="term" value="F:aromatic-amino-acid transaminase activity"/>
    <property type="evidence" value="ECO:0007669"/>
    <property type="project" value="TreeGrafter"/>
</dbReference>
<evidence type="ECO:0000256" key="5">
    <source>
        <dbReference type="ARBA" id="ARBA00022898"/>
    </source>
</evidence>
<evidence type="ECO:0000256" key="6">
    <source>
        <dbReference type="SAM" id="MobiDB-lite"/>
    </source>
</evidence>
<feature type="domain" description="Aminotransferase class I/classII large" evidence="7">
    <location>
        <begin position="125"/>
        <end position="497"/>
    </location>
</feature>
<evidence type="ECO:0000256" key="3">
    <source>
        <dbReference type="ARBA" id="ARBA00022576"/>
    </source>
</evidence>
<gene>
    <name evidence="8" type="ORF">K491DRAFT_692626</name>
</gene>
<dbReference type="EMBL" id="MU004345">
    <property type="protein sequence ID" value="KAF2655683.1"/>
    <property type="molecule type" value="Genomic_DNA"/>
</dbReference>
<dbReference type="InterPro" id="IPR050859">
    <property type="entry name" value="Class-I_PLP-dep_aminotransf"/>
</dbReference>
<evidence type="ECO:0000313" key="9">
    <source>
        <dbReference type="Proteomes" id="UP000799324"/>
    </source>
</evidence>
<dbReference type="PANTHER" id="PTHR42790">
    <property type="entry name" value="AMINOTRANSFERASE"/>
    <property type="match status" value="1"/>
</dbReference>
<keyword evidence="3" id="KW-0032">Aminotransferase</keyword>
<protein>
    <submittedName>
        <fullName evidence="8">PLP-dependent transferase</fullName>
    </submittedName>
</protein>
<dbReference type="GO" id="GO:0047536">
    <property type="term" value="F:2-aminoadipate transaminase activity"/>
    <property type="evidence" value="ECO:0007669"/>
    <property type="project" value="TreeGrafter"/>
</dbReference>
<organism evidence="8 9">
    <name type="scientific">Lophiostoma macrostomum CBS 122681</name>
    <dbReference type="NCBI Taxonomy" id="1314788"/>
    <lineage>
        <taxon>Eukaryota</taxon>
        <taxon>Fungi</taxon>
        <taxon>Dikarya</taxon>
        <taxon>Ascomycota</taxon>
        <taxon>Pezizomycotina</taxon>
        <taxon>Dothideomycetes</taxon>
        <taxon>Pleosporomycetidae</taxon>
        <taxon>Pleosporales</taxon>
        <taxon>Lophiostomataceae</taxon>
        <taxon>Lophiostoma</taxon>
    </lineage>
</organism>
<comment type="cofactor">
    <cofactor evidence="1">
        <name>pyridoxal 5'-phosphate</name>
        <dbReference type="ChEBI" id="CHEBI:597326"/>
    </cofactor>
</comment>
<name>A0A6A6T9S9_9PLEO</name>
<comment type="similarity">
    <text evidence="2">Belongs to the class-I pyridoxal-phosphate-dependent aminotransferase family.</text>
</comment>
<dbReference type="GO" id="GO:0006571">
    <property type="term" value="P:tyrosine biosynthetic process"/>
    <property type="evidence" value="ECO:0007669"/>
    <property type="project" value="TreeGrafter"/>
</dbReference>
<dbReference type="InterPro" id="IPR015421">
    <property type="entry name" value="PyrdxlP-dep_Trfase_major"/>
</dbReference>
<evidence type="ECO:0000313" key="8">
    <source>
        <dbReference type="EMBL" id="KAF2655683.1"/>
    </source>
</evidence>
<dbReference type="Gene3D" id="3.40.640.10">
    <property type="entry name" value="Type I PLP-dependent aspartate aminotransferase-like (Major domain)"/>
    <property type="match status" value="1"/>
</dbReference>
<evidence type="ECO:0000259" key="7">
    <source>
        <dbReference type="Pfam" id="PF00155"/>
    </source>
</evidence>
<evidence type="ECO:0000256" key="1">
    <source>
        <dbReference type="ARBA" id="ARBA00001933"/>
    </source>
</evidence>
<feature type="region of interest" description="Disordered" evidence="6">
    <location>
        <begin position="1"/>
        <end position="22"/>
    </location>
</feature>
<keyword evidence="4 8" id="KW-0808">Transferase</keyword>
<evidence type="ECO:0000256" key="2">
    <source>
        <dbReference type="ARBA" id="ARBA00007441"/>
    </source>
</evidence>
<accession>A0A6A6T9S9</accession>
<dbReference type="CDD" id="cd00609">
    <property type="entry name" value="AAT_like"/>
    <property type="match status" value="1"/>
</dbReference>
<feature type="compositionally biased region" description="Basic and acidic residues" evidence="6">
    <location>
        <begin position="7"/>
        <end position="16"/>
    </location>
</feature>
<dbReference type="GO" id="GO:0030170">
    <property type="term" value="F:pyridoxal phosphate binding"/>
    <property type="evidence" value="ECO:0007669"/>
    <property type="project" value="InterPro"/>
</dbReference>
<keyword evidence="5" id="KW-0663">Pyridoxal phosphate</keyword>
<dbReference type="InterPro" id="IPR015424">
    <property type="entry name" value="PyrdxlP-dep_Trfase"/>
</dbReference>
<reference evidence="8" key="1">
    <citation type="journal article" date="2020" name="Stud. Mycol.">
        <title>101 Dothideomycetes genomes: a test case for predicting lifestyles and emergence of pathogens.</title>
        <authorList>
            <person name="Haridas S."/>
            <person name="Albert R."/>
            <person name="Binder M."/>
            <person name="Bloem J."/>
            <person name="Labutti K."/>
            <person name="Salamov A."/>
            <person name="Andreopoulos B."/>
            <person name="Baker S."/>
            <person name="Barry K."/>
            <person name="Bills G."/>
            <person name="Bluhm B."/>
            <person name="Cannon C."/>
            <person name="Castanera R."/>
            <person name="Culley D."/>
            <person name="Daum C."/>
            <person name="Ezra D."/>
            <person name="Gonzalez J."/>
            <person name="Henrissat B."/>
            <person name="Kuo A."/>
            <person name="Liang C."/>
            <person name="Lipzen A."/>
            <person name="Lutzoni F."/>
            <person name="Magnuson J."/>
            <person name="Mondo S."/>
            <person name="Nolan M."/>
            <person name="Ohm R."/>
            <person name="Pangilinan J."/>
            <person name="Park H.-J."/>
            <person name="Ramirez L."/>
            <person name="Alfaro M."/>
            <person name="Sun H."/>
            <person name="Tritt A."/>
            <person name="Yoshinaga Y."/>
            <person name="Zwiers L.-H."/>
            <person name="Turgeon B."/>
            <person name="Goodwin S."/>
            <person name="Spatafora J."/>
            <person name="Crous P."/>
            <person name="Grigoriev I."/>
        </authorList>
    </citation>
    <scope>NUCLEOTIDE SEQUENCE</scope>
    <source>
        <strain evidence="8">CBS 122681</strain>
    </source>
</reference>
<dbReference type="SUPFAM" id="SSF53383">
    <property type="entry name" value="PLP-dependent transferases"/>
    <property type="match status" value="1"/>
</dbReference>
<dbReference type="GO" id="GO:0009074">
    <property type="term" value="P:aromatic amino acid family catabolic process"/>
    <property type="evidence" value="ECO:0007669"/>
    <property type="project" value="TreeGrafter"/>
</dbReference>
<dbReference type="PANTHER" id="PTHR42790:SF21">
    <property type="entry name" value="AROMATIC_AMINOADIPATE AMINOTRANSFERASE 1"/>
    <property type="match status" value="1"/>
</dbReference>
<proteinExistence type="inferred from homology"/>
<dbReference type="Pfam" id="PF00155">
    <property type="entry name" value="Aminotran_1_2"/>
    <property type="match status" value="1"/>
</dbReference>
<sequence length="561" mass="63064">MLQQRLADIKSKRETARPLPLGSAPFTSSSHFKIRQSGYTNKANRWDHRFSLESRNQHVSSLKSAARAIGPSDMISLGTARPSPQYFPWKSIVMHGQEYNDGTSNYPLIPPTSAVGCKGEEAYDLSVALNYGYAAGFPQVLRFVTEHVELIHSPQYEDWETCLTCGSTSAIDMAFRIFCDLGDWILVEAHTYPGAMSTAKSQRLHILGVDMDDDGLLPDDLDLKLRTWDESDGPKPGVVYMIPSGQNPTGVTQSTERRKAIYRMAEQHDLYIIEDDPYYYHQLQIATNTTQPPMDQYLIQLPVSYLSLDTSGRVLRLDSTSKILSPGLRCGWMTGCSQVVEKFLHATEVSTSAPSGASQLMMYKLLDESWGHEGFINWLMYLSIQYSHRRDTLIRACERYLPSDICQWGVPDIGMFVWMRLNVQNHPRFVENIDSERLEGIGLDLENRIYEQARQYGVLVSKGSWFAVDRVAPGVVHLRVTFVAAPEHLLEQAIERLGNAIRTEFTYVIESPACHPVSRQETAAPRDWPKTLPLSPGSCGSPTDSRFADCRHPDSVTTGSL</sequence>
<dbReference type="GO" id="GO:0019878">
    <property type="term" value="P:lysine biosynthetic process via aminoadipic acid"/>
    <property type="evidence" value="ECO:0007669"/>
    <property type="project" value="TreeGrafter"/>
</dbReference>
<dbReference type="AlphaFoldDB" id="A0A6A6T9S9"/>